<name>A0A0E9Q5F9_ANGAN</name>
<dbReference type="AlphaFoldDB" id="A0A0E9Q5F9"/>
<evidence type="ECO:0000313" key="1">
    <source>
        <dbReference type="EMBL" id="JAH11323.1"/>
    </source>
</evidence>
<proteinExistence type="predicted"/>
<dbReference type="EMBL" id="GBXM01097254">
    <property type="protein sequence ID" value="JAH11323.1"/>
    <property type="molecule type" value="Transcribed_RNA"/>
</dbReference>
<reference evidence="1" key="2">
    <citation type="journal article" date="2015" name="Fish Shellfish Immunol.">
        <title>Early steps in the European eel (Anguilla anguilla)-Vibrio vulnificus interaction in the gills: Role of the RtxA13 toxin.</title>
        <authorList>
            <person name="Callol A."/>
            <person name="Pajuelo D."/>
            <person name="Ebbesson L."/>
            <person name="Teles M."/>
            <person name="MacKenzie S."/>
            <person name="Amaro C."/>
        </authorList>
    </citation>
    <scope>NUCLEOTIDE SEQUENCE</scope>
</reference>
<organism evidence="1">
    <name type="scientific">Anguilla anguilla</name>
    <name type="common">European freshwater eel</name>
    <name type="synonym">Muraena anguilla</name>
    <dbReference type="NCBI Taxonomy" id="7936"/>
    <lineage>
        <taxon>Eukaryota</taxon>
        <taxon>Metazoa</taxon>
        <taxon>Chordata</taxon>
        <taxon>Craniata</taxon>
        <taxon>Vertebrata</taxon>
        <taxon>Euteleostomi</taxon>
        <taxon>Actinopterygii</taxon>
        <taxon>Neopterygii</taxon>
        <taxon>Teleostei</taxon>
        <taxon>Anguilliformes</taxon>
        <taxon>Anguillidae</taxon>
        <taxon>Anguilla</taxon>
    </lineage>
</organism>
<reference evidence="1" key="1">
    <citation type="submission" date="2014-11" db="EMBL/GenBank/DDBJ databases">
        <authorList>
            <person name="Amaro Gonzalez C."/>
        </authorList>
    </citation>
    <scope>NUCLEOTIDE SEQUENCE</scope>
</reference>
<protein>
    <submittedName>
        <fullName evidence="1">Uncharacterized protein</fullName>
    </submittedName>
</protein>
<sequence length="46" mass="5309">MQNNPMTKSRARTLKMLDLFQVHNIKDPPPYFTIGTTSFSTKASFF</sequence>
<accession>A0A0E9Q5F9</accession>